<organism evidence="9 10">
    <name type="scientific">Rozella allomycis (strain CSF55)</name>
    <dbReference type="NCBI Taxonomy" id="988480"/>
    <lineage>
        <taxon>Eukaryota</taxon>
        <taxon>Fungi</taxon>
        <taxon>Fungi incertae sedis</taxon>
        <taxon>Cryptomycota</taxon>
        <taxon>Cryptomycota incertae sedis</taxon>
        <taxon>Rozella</taxon>
    </lineage>
</organism>
<feature type="transmembrane region" description="Helical" evidence="7">
    <location>
        <begin position="407"/>
        <end position="427"/>
    </location>
</feature>
<dbReference type="GO" id="GO:0012505">
    <property type="term" value="C:endomembrane system"/>
    <property type="evidence" value="ECO:0007669"/>
    <property type="project" value="TreeGrafter"/>
</dbReference>
<comment type="similarity">
    <text evidence="3">Belongs to the prohibitin family.</text>
</comment>
<evidence type="ECO:0000256" key="6">
    <source>
        <dbReference type="ARBA" id="ARBA00023136"/>
    </source>
</evidence>
<evidence type="ECO:0000256" key="4">
    <source>
        <dbReference type="ARBA" id="ARBA00022692"/>
    </source>
</evidence>
<evidence type="ECO:0000313" key="10">
    <source>
        <dbReference type="Proteomes" id="UP000281549"/>
    </source>
</evidence>
<feature type="transmembrane region" description="Helical" evidence="7">
    <location>
        <begin position="525"/>
        <end position="546"/>
    </location>
</feature>
<sequence length="639" mass="72845">MIVNNILDWIARMSFPLGLGAFGASIAMYNVDGGERAVIFDRFRGVLPQVVGEGTHFLIPGLQRAIMFDIRTKPRNIATTTGSKDMQMISLTLRVLHRPEISHLPSIYSKLGTDYDERVLPSIGNEVLKAVVAQFDASELITQREIKIVFVKTKTHLTFGKEFTNAVEQKQVEAERAKFIVEKAEQEKSAAIIRAEGEAQAASLISNAMEKYGRGLIELRKIEAAKEISATLAESSNVSYLPSQGQDEEKRETATLELPDTVVNNGTLYAHIKVSYSKKKSFIVSKVENLRSLLDNDSNEIKQENGKTDEIVSALHPNITINIIPDFTKFQGGLPSYIHPFLRFQDNKRYQPIIFVNEFWKLRDDYVHVNETTSFENSFKQNEALLGAESGLGLEDIKRMLRDTNPYFLALTFTVSILHTIFDILAFKNGTFNRLTNKDIEFWRARQNNLKGLSIKTVMINIFSQLIILLYLIENETSWMVIFSMLGGLVIEIWKLRKAVNVTIFRFSLTESYSKSLTRQYDDQAITYLTIASIPLLIGYSIYSLLYNQHKGWYSFVIGTLVGFVYAFEHMPWRTFMYKALGTVVDDLFAFIIVMPTMHRIACFRDGGFTPWTRGEQKLDLLNKTKVMKNPKLNKIYLK</sequence>
<feature type="domain" description="Band 7" evidence="8">
    <location>
        <begin position="27"/>
        <end position="196"/>
    </location>
</feature>
<proteinExistence type="inferred from homology"/>
<dbReference type="InterPro" id="IPR008429">
    <property type="entry name" value="CLPTM1"/>
</dbReference>
<keyword evidence="6 7" id="KW-0472">Membrane</keyword>
<feature type="transmembrane region" description="Helical" evidence="7">
    <location>
        <begin position="479"/>
        <end position="496"/>
    </location>
</feature>
<dbReference type="AlphaFoldDB" id="A0A4P9YPJ6"/>
<dbReference type="InterPro" id="IPR000163">
    <property type="entry name" value="Prohibitin"/>
</dbReference>
<comment type="similarity">
    <text evidence="2">Belongs to the CLPTM1 family.</text>
</comment>
<keyword evidence="5 7" id="KW-1133">Transmembrane helix</keyword>
<gene>
    <name evidence="9" type="ORF">ROZALSC1DRAFT_26904</name>
</gene>
<dbReference type="CDD" id="cd03401">
    <property type="entry name" value="SPFH_prohibitin"/>
    <property type="match status" value="1"/>
</dbReference>
<dbReference type="Pfam" id="PF01145">
    <property type="entry name" value="Band_7"/>
    <property type="match status" value="1"/>
</dbReference>
<dbReference type="GO" id="GO:0016020">
    <property type="term" value="C:membrane"/>
    <property type="evidence" value="ECO:0007669"/>
    <property type="project" value="UniProtKB-SubCell"/>
</dbReference>
<dbReference type="Pfam" id="PF05602">
    <property type="entry name" value="CLPTM1"/>
    <property type="match status" value="1"/>
</dbReference>
<dbReference type="Proteomes" id="UP000281549">
    <property type="component" value="Unassembled WGS sequence"/>
</dbReference>
<feature type="transmembrane region" description="Helical" evidence="7">
    <location>
        <begin position="552"/>
        <end position="569"/>
    </location>
</feature>
<dbReference type="PANTHER" id="PTHR21347:SF0">
    <property type="entry name" value="LIPID SCRAMBLASE CLPTM1L"/>
    <property type="match status" value="1"/>
</dbReference>
<evidence type="ECO:0000256" key="2">
    <source>
        <dbReference type="ARBA" id="ARBA00009310"/>
    </source>
</evidence>
<dbReference type="GO" id="GO:0000423">
    <property type="term" value="P:mitophagy"/>
    <property type="evidence" value="ECO:0007669"/>
    <property type="project" value="UniProtKB-ARBA"/>
</dbReference>
<evidence type="ECO:0000313" key="9">
    <source>
        <dbReference type="EMBL" id="RKP21703.1"/>
    </source>
</evidence>
<evidence type="ECO:0000256" key="5">
    <source>
        <dbReference type="ARBA" id="ARBA00022989"/>
    </source>
</evidence>
<evidence type="ECO:0000256" key="7">
    <source>
        <dbReference type="SAM" id="Phobius"/>
    </source>
</evidence>
<dbReference type="SMART" id="SM00244">
    <property type="entry name" value="PHB"/>
    <property type="match status" value="1"/>
</dbReference>
<evidence type="ECO:0000259" key="8">
    <source>
        <dbReference type="SMART" id="SM00244"/>
    </source>
</evidence>
<evidence type="ECO:0000256" key="3">
    <source>
        <dbReference type="ARBA" id="ARBA00009658"/>
    </source>
</evidence>
<reference evidence="10" key="1">
    <citation type="journal article" date="2018" name="Nat. Microbiol.">
        <title>Leveraging single-cell genomics to expand the fungal tree of life.</title>
        <authorList>
            <person name="Ahrendt S.R."/>
            <person name="Quandt C.A."/>
            <person name="Ciobanu D."/>
            <person name="Clum A."/>
            <person name="Salamov A."/>
            <person name="Andreopoulos B."/>
            <person name="Cheng J.F."/>
            <person name="Woyke T."/>
            <person name="Pelin A."/>
            <person name="Henrissat B."/>
            <person name="Reynolds N.K."/>
            <person name="Benny G.L."/>
            <person name="Smith M.E."/>
            <person name="James T.Y."/>
            <person name="Grigoriev I.V."/>
        </authorList>
    </citation>
    <scope>NUCLEOTIDE SEQUENCE [LARGE SCALE GENOMIC DNA]</scope>
    <source>
        <strain evidence="10">CSF55</strain>
    </source>
</reference>
<evidence type="ECO:0000256" key="1">
    <source>
        <dbReference type="ARBA" id="ARBA00004141"/>
    </source>
</evidence>
<feature type="transmembrane region" description="Helical" evidence="7">
    <location>
        <begin position="453"/>
        <end position="473"/>
    </location>
</feature>
<accession>A0A4P9YPJ6</accession>
<name>A0A4P9YPJ6_ROZAC</name>
<dbReference type="InterPro" id="IPR001107">
    <property type="entry name" value="Band_7"/>
</dbReference>
<dbReference type="PRINTS" id="PR00679">
    <property type="entry name" value="PROHIBITIN"/>
</dbReference>
<dbReference type="PANTHER" id="PTHR21347">
    <property type="entry name" value="CLEFT LIP AND PALATE ASSOCIATED TRANSMEMBRANE PROTEIN-RELATED"/>
    <property type="match status" value="1"/>
</dbReference>
<dbReference type="EMBL" id="ML004935">
    <property type="protein sequence ID" value="RKP21703.1"/>
    <property type="molecule type" value="Genomic_DNA"/>
</dbReference>
<comment type="subcellular location">
    <subcellularLocation>
        <location evidence="1">Membrane</location>
        <topology evidence="1">Multi-pass membrane protein</topology>
    </subcellularLocation>
</comment>
<keyword evidence="4 7" id="KW-0812">Transmembrane</keyword>
<protein>
    <submittedName>
        <fullName evidence="9">CLPTM1-domain-containing protein</fullName>
    </submittedName>
</protein>